<keyword evidence="6" id="KW-1185">Reference proteome</keyword>
<feature type="domain" description="CusB-like beta-barrel" evidence="4">
    <location>
        <begin position="247"/>
        <end position="313"/>
    </location>
</feature>
<dbReference type="KEGG" id="snep:Enr13x_45420"/>
<feature type="compositionally biased region" description="Polar residues" evidence="2">
    <location>
        <begin position="337"/>
        <end position="347"/>
    </location>
</feature>
<dbReference type="EMBL" id="CP037423">
    <property type="protein sequence ID" value="QDV44674.1"/>
    <property type="molecule type" value="Genomic_DNA"/>
</dbReference>
<evidence type="ECO:0000256" key="2">
    <source>
        <dbReference type="SAM" id="MobiDB-lite"/>
    </source>
</evidence>
<dbReference type="GO" id="GO:0015562">
    <property type="term" value="F:efflux transmembrane transporter activity"/>
    <property type="evidence" value="ECO:0007669"/>
    <property type="project" value="TreeGrafter"/>
</dbReference>
<gene>
    <name evidence="5" type="ORF">Enr13x_45420</name>
</gene>
<dbReference type="Gene3D" id="2.40.30.170">
    <property type="match status" value="1"/>
</dbReference>
<feature type="domain" description="Multidrug resistance protein MdtA-like barrel-sandwich hybrid" evidence="3">
    <location>
        <begin position="92"/>
        <end position="234"/>
    </location>
</feature>
<evidence type="ECO:0000259" key="3">
    <source>
        <dbReference type="Pfam" id="PF25917"/>
    </source>
</evidence>
<dbReference type="Proteomes" id="UP000319004">
    <property type="component" value="Chromosome"/>
</dbReference>
<protein>
    <submittedName>
        <fullName evidence="5">Multidrug resistance protein MdtN</fullName>
    </submittedName>
</protein>
<comment type="similarity">
    <text evidence="1">Belongs to the membrane fusion protein (MFP) (TC 8.A.1) family.</text>
</comment>
<dbReference type="PANTHER" id="PTHR30469">
    <property type="entry name" value="MULTIDRUG RESISTANCE PROTEIN MDTA"/>
    <property type="match status" value="1"/>
</dbReference>
<accession>A0A518HV84</accession>
<dbReference type="Gene3D" id="2.40.50.100">
    <property type="match status" value="1"/>
</dbReference>
<evidence type="ECO:0000259" key="4">
    <source>
        <dbReference type="Pfam" id="PF25954"/>
    </source>
</evidence>
<evidence type="ECO:0000256" key="1">
    <source>
        <dbReference type="ARBA" id="ARBA00009477"/>
    </source>
</evidence>
<dbReference type="GO" id="GO:1990281">
    <property type="term" value="C:efflux pump complex"/>
    <property type="evidence" value="ECO:0007669"/>
    <property type="project" value="TreeGrafter"/>
</dbReference>
<proteinExistence type="inferred from homology"/>
<evidence type="ECO:0000313" key="5">
    <source>
        <dbReference type="EMBL" id="QDV44674.1"/>
    </source>
</evidence>
<dbReference type="NCBIfam" id="TIGR01730">
    <property type="entry name" value="RND_mfp"/>
    <property type="match status" value="1"/>
</dbReference>
<dbReference type="Pfam" id="PF25954">
    <property type="entry name" value="Beta-barrel_RND_2"/>
    <property type="match status" value="1"/>
</dbReference>
<feature type="region of interest" description="Disordered" evidence="2">
    <location>
        <begin position="337"/>
        <end position="356"/>
    </location>
</feature>
<sequence>MTVMNFHSNHPKRKRSKRPPITATVAFSILTSFGLLIGALDIVPATLIAQDSAGYSPTSRSSQGIRGGSVTMDYEGFTVPKFDILVAATEIGRLEEVNVKIGDRVSKGQMVAKLEDGLQVEAVATARWRAQMHGESDAAKAETALMKLRFEQLQSLADQDIARPDELKRAYADWEIAKSRELNAVEQDQLRKLELSRYELQLRRRKVLAPMDGVVAELFHAPGEYITPADPAVIRLVVLDQIYGVFNVPVEEIGLIHPGDQVQVFMLSASKSVRGKVASIAPDIDGESGTIMVKVLLDNQNGELRAGDRCRMKPARNQTAQQERIRLPLTRRLGAITPSNARSSGISRQDGVPDIR</sequence>
<dbReference type="Pfam" id="PF25917">
    <property type="entry name" value="BSH_RND"/>
    <property type="match status" value="1"/>
</dbReference>
<reference evidence="5 6" key="1">
    <citation type="submission" date="2019-03" db="EMBL/GenBank/DDBJ databases">
        <title>Deep-cultivation of Planctomycetes and their phenomic and genomic characterization uncovers novel biology.</title>
        <authorList>
            <person name="Wiegand S."/>
            <person name="Jogler M."/>
            <person name="Boedeker C."/>
            <person name="Pinto D."/>
            <person name="Vollmers J."/>
            <person name="Rivas-Marin E."/>
            <person name="Kohn T."/>
            <person name="Peeters S.H."/>
            <person name="Heuer A."/>
            <person name="Rast P."/>
            <person name="Oberbeckmann S."/>
            <person name="Bunk B."/>
            <person name="Jeske O."/>
            <person name="Meyerdierks A."/>
            <person name="Storesund J.E."/>
            <person name="Kallscheuer N."/>
            <person name="Luecker S."/>
            <person name="Lage O.M."/>
            <person name="Pohl T."/>
            <person name="Merkel B.J."/>
            <person name="Hornburger P."/>
            <person name="Mueller R.-W."/>
            <person name="Bruemmer F."/>
            <person name="Labrenz M."/>
            <person name="Spormann A.M."/>
            <person name="Op den Camp H."/>
            <person name="Overmann J."/>
            <person name="Amann R."/>
            <person name="Jetten M.S.M."/>
            <person name="Mascher T."/>
            <person name="Medema M.H."/>
            <person name="Devos D.P."/>
            <person name="Kaster A.-K."/>
            <person name="Ovreas L."/>
            <person name="Rohde M."/>
            <person name="Galperin M.Y."/>
            <person name="Jogler C."/>
        </authorList>
    </citation>
    <scope>NUCLEOTIDE SEQUENCE [LARGE SCALE GENOMIC DNA]</scope>
    <source>
        <strain evidence="5 6">Enr13</strain>
    </source>
</reference>
<dbReference type="AlphaFoldDB" id="A0A518HV84"/>
<evidence type="ECO:0000313" key="6">
    <source>
        <dbReference type="Proteomes" id="UP000319004"/>
    </source>
</evidence>
<dbReference type="SUPFAM" id="SSF111369">
    <property type="entry name" value="HlyD-like secretion proteins"/>
    <property type="match status" value="1"/>
</dbReference>
<organism evidence="5 6">
    <name type="scientific">Stieleria neptunia</name>
    <dbReference type="NCBI Taxonomy" id="2527979"/>
    <lineage>
        <taxon>Bacteria</taxon>
        <taxon>Pseudomonadati</taxon>
        <taxon>Planctomycetota</taxon>
        <taxon>Planctomycetia</taxon>
        <taxon>Pirellulales</taxon>
        <taxon>Pirellulaceae</taxon>
        <taxon>Stieleria</taxon>
    </lineage>
</organism>
<dbReference type="Gene3D" id="1.10.287.470">
    <property type="entry name" value="Helix hairpin bin"/>
    <property type="match status" value="1"/>
</dbReference>
<dbReference type="InterPro" id="IPR058792">
    <property type="entry name" value="Beta-barrel_RND_2"/>
</dbReference>
<dbReference type="InterPro" id="IPR058625">
    <property type="entry name" value="MdtA-like_BSH"/>
</dbReference>
<dbReference type="InterPro" id="IPR006143">
    <property type="entry name" value="RND_pump_MFP"/>
</dbReference>
<dbReference type="PANTHER" id="PTHR30469:SF15">
    <property type="entry name" value="HLYD FAMILY OF SECRETION PROTEINS"/>
    <property type="match status" value="1"/>
</dbReference>
<name>A0A518HV84_9BACT</name>